<evidence type="ECO:0000313" key="12">
    <source>
        <dbReference type="Proteomes" id="UP000002358"/>
    </source>
</evidence>
<dbReference type="Proteomes" id="UP000002358">
    <property type="component" value="Chromosome 4"/>
</dbReference>
<proteinExistence type="inferred from homology"/>
<dbReference type="Gene3D" id="2.70.40.10">
    <property type="match status" value="1"/>
</dbReference>
<evidence type="ECO:0000256" key="8">
    <source>
        <dbReference type="ARBA" id="ARBA00057946"/>
    </source>
</evidence>
<keyword evidence="4 9" id="KW-0378">Hydrolase</keyword>
<dbReference type="InParanoid" id="A0A7M7G8X5"/>
<comment type="pathway">
    <text evidence="2 9">Pyrimidine metabolism; dUMP biosynthesis; dUMP from dCTP (dUTP route): step 2/2.</text>
</comment>
<dbReference type="InterPro" id="IPR008181">
    <property type="entry name" value="dUTPase"/>
</dbReference>
<dbReference type="KEGG" id="nvi:100120364"/>
<organism evidence="11 12">
    <name type="scientific">Nasonia vitripennis</name>
    <name type="common">Parasitic wasp</name>
    <dbReference type="NCBI Taxonomy" id="7425"/>
    <lineage>
        <taxon>Eukaryota</taxon>
        <taxon>Metazoa</taxon>
        <taxon>Ecdysozoa</taxon>
        <taxon>Arthropoda</taxon>
        <taxon>Hexapoda</taxon>
        <taxon>Insecta</taxon>
        <taxon>Pterygota</taxon>
        <taxon>Neoptera</taxon>
        <taxon>Endopterygota</taxon>
        <taxon>Hymenoptera</taxon>
        <taxon>Apocrita</taxon>
        <taxon>Proctotrupomorpha</taxon>
        <taxon>Chalcidoidea</taxon>
        <taxon>Pteromalidae</taxon>
        <taxon>Pteromalinae</taxon>
        <taxon>Nasonia</taxon>
    </lineage>
</organism>
<evidence type="ECO:0000256" key="6">
    <source>
        <dbReference type="ARBA" id="ARBA00023080"/>
    </source>
</evidence>
<accession>A0A7M7G8X5</accession>
<dbReference type="SMR" id="A0A7M7G8X5"/>
<dbReference type="EnsemblMetazoa" id="XM_001603962">
    <property type="protein sequence ID" value="XP_001604012"/>
    <property type="gene ID" value="LOC100120364"/>
</dbReference>
<dbReference type="GO" id="GO:0004170">
    <property type="term" value="F:dUTP diphosphatase activity"/>
    <property type="evidence" value="ECO:0007669"/>
    <property type="project" value="UniProtKB-UniRule"/>
</dbReference>
<evidence type="ECO:0000256" key="3">
    <source>
        <dbReference type="ARBA" id="ARBA00006581"/>
    </source>
</evidence>
<name>A0A7M7G8X5_NASVI</name>
<comment type="function">
    <text evidence="8">Catalyzes the cleavage of 2'-deoxyuridine 5'-triphosphate (dUTP) into 2'-deoxyuridine 5'-monophosphate (dUMP) and inorganic pyrophosphate and through its action efficiently prevents uracil misincorporation into DNA and at the same time provides dUMP, the substrate for de novo thymidylate biosynthesis. Inhibits peroxisome proliferator-activated receptor (PPAR) activity by binding of its N-terminal to PPAR, preventing the latter's dimerization with retinoid X receptor. Essential for embryonic development.</text>
</comment>
<evidence type="ECO:0000256" key="7">
    <source>
        <dbReference type="ARBA" id="ARBA00047686"/>
    </source>
</evidence>
<gene>
    <name evidence="11" type="primary">100120364</name>
</gene>
<evidence type="ECO:0000256" key="4">
    <source>
        <dbReference type="ARBA" id="ARBA00022801"/>
    </source>
</evidence>
<keyword evidence="6 9" id="KW-0546">Nucleotide metabolism</keyword>
<dbReference type="FunFam" id="2.70.40.10:FF:000004">
    <property type="entry name" value="Deoxyuridine triphosphatase"/>
    <property type="match status" value="1"/>
</dbReference>
<comment type="cofactor">
    <cofactor evidence="1 9">
        <name>Mg(2+)</name>
        <dbReference type="ChEBI" id="CHEBI:18420"/>
    </cofactor>
</comment>
<keyword evidence="5 9" id="KW-0460">Magnesium</keyword>
<protein>
    <recommendedName>
        <fullName evidence="9">Deoxyuridine 5'-triphosphate nucleotidohydrolase</fullName>
        <shortName evidence="9">dUTPase</shortName>
        <ecNumber evidence="9">3.6.1.23</ecNumber>
    </recommendedName>
    <alternativeName>
        <fullName evidence="9">dUTP pyrophosphatase</fullName>
    </alternativeName>
</protein>
<sequence length="147" mass="15858">MPSTEKCQLRYVKLTDKAFAPQKGSDLSAGYDLKSAYEYVVPARGKMLIKTDLQFAVPEGTYGRVAPRSGLALKNFIDVGAGVVDADYRGEVGVVLFNHGDTDFIVKPGDRVAQFICEKIVYPELTEVKSLDDTSRGAGGFGSTGIN</sequence>
<dbReference type="InterPro" id="IPR029054">
    <property type="entry name" value="dUTPase-like"/>
</dbReference>
<dbReference type="CDD" id="cd07557">
    <property type="entry name" value="trimeric_dUTPase"/>
    <property type="match status" value="1"/>
</dbReference>
<comment type="function">
    <text evidence="9">Involved in nucleotide metabolism via production of dUMP, the immediate precursor of thymidine nucleotides, and decreases the intracellular concentration of dUTP so that uracil cannot be incorporated into DNA.</text>
</comment>
<dbReference type="NCBIfam" id="TIGR00576">
    <property type="entry name" value="dut"/>
    <property type="match status" value="1"/>
</dbReference>
<dbReference type="PANTHER" id="PTHR11241:SF0">
    <property type="entry name" value="DEOXYURIDINE 5'-TRIPHOSPHATE NUCLEOTIDOHYDROLASE"/>
    <property type="match status" value="1"/>
</dbReference>
<dbReference type="OMA" id="RSGMGHK"/>
<dbReference type="Pfam" id="PF00692">
    <property type="entry name" value="dUTPase"/>
    <property type="match status" value="1"/>
</dbReference>
<dbReference type="EC" id="3.6.1.23" evidence="9"/>
<dbReference type="GO" id="GO:0006226">
    <property type="term" value="P:dUMP biosynthetic process"/>
    <property type="evidence" value="ECO:0007669"/>
    <property type="project" value="UniProtKB-UniRule"/>
</dbReference>
<reference evidence="11" key="1">
    <citation type="submission" date="2021-01" db="UniProtKB">
        <authorList>
            <consortium name="EnsemblMetazoa"/>
        </authorList>
    </citation>
    <scope>IDENTIFICATION</scope>
</reference>
<evidence type="ECO:0000259" key="10">
    <source>
        <dbReference type="Pfam" id="PF00692"/>
    </source>
</evidence>
<feature type="domain" description="dUTPase-like" evidence="10">
    <location>
        <begin position="18"/>
        <end position="145"/>
    </location>
</feature>
<keyword evidence="12" id="KW-1185">Reference proteome</keyword>
<evidence type="ECO:0000256" key="5">
    <source>
        <dbReference type="ARBA" id="ARBA00022842"/>
    </source>
</evidence>
<dbReference type="NCBIfam" id="NF001862">
    <property type="entry name" value="PRK00601.1"/>
    <property type="match status" value="1"/>
</dbReference>
<dbReference type="UniPathway" id="UPA00610">
    <property type="reaction ID" value="UER00666"/>
</dbReference>
<dbReference type="OrthoDB" id="419889at2759"/>
<dbReference type="FunCoup" id="A0A7M7G8X5">
    <property type="interactions" value="1929"/>
</dbReference>
<dbReference type="PANTHER" id="PTHR11241">
    <property type="entry name" value="DEOXYURIDINE 5'-TRIPHOSPHATE NUCLEOTIDOHYDROLASE"/>
    <property type="match status" value="1"/>
</dbReference>
<dbReference type="AlphaFoldDB" id="A0A7M7G8X5"/>
<evidence type="ECO:0000313" key="11">
    <source>
        <dbReference type="EnsemblMetazoa" id="XP_001604012"/>
    </source>
</evidence>
<dbReference type="SUPFAM" id="SSF51283">
    <property type="entry name" value="dUTPase-like"/>
    <property type="match status" value="1"/>
</dbReference>
<evidence type="ECO:0000256" key="1">
    <source>
        <dbReference type="ARBA" id="ARBA00001946"/>
    </source>
</evidence>
<dbReference type="GO" id="GO:0000287">
    <property type="term" value="F:magnesium ion binding"/>
    <property type="evidence" value="ECO:0007669"/>
    <property type="project" value="UniProtKB-UniRule"/>
</dbReference>
<comment type="similarity">
    <text evidence="3 9">Belongs to the dUTPase family.</text>
</comment>
<comment type="catalytic activity">
    <reaction evidence="7 9">
        <text>dUTP + H2O = dUMP + diphosphate + H(+)</text>
        <dbReference type="Rhea" id="RHEA:10248"/>
        <dbReference type="ChEBI" id="CHEBI:15377"/>
        <dbReference type="ChEBI" id="CHEBI:15378"/>
        <dbReference type="ChEBI" id="CHEBI:33019"/>
        <dbReference type="ChEBI" id="CHEBI:61555"/>
        <dbReference type="ChEBI" id="CHEBI:246422"/>
        <dbReference type="EC" id="3.6.1.23"/>
    </reaction>
</comment>
<dbReference type="InterPro" id="IPR033704">
    <property type="entry name" value="dUTPase_trimeric"/>
</dbReference>
<dbReference type="GO" id="GO:0046081">
    <property type="term" value="P:dUTP catabolic process"/>
    <property type="evidence" value="ECO:0007669"/>
    <property type="project" value="UniProtKB-UniRule"/>
</dbReference>
<evidence type="ECO:0000256" key="2">
    <source>
        <dbReference type="ARBA" id="ARBA00005142"/>
    </source>
</evidence>
<keyword evidence="9" id="KW-0479">Metal-binding</keyword>
<dbReference type="InterPro" id="IPR036157">
    <property type="entry name" value="dUTPase-like_sf"/>
</dbReference>
<evidence type="ECO:0000256" key="9">
    <source>
        <dbReference type="RuleBase" id="RU367024"/>
    </source>
</evidence>